<feature type="domain" description="Glycosyltransferase subfamily 4-like N-terminal" evidence="2">
    <location>
        <begin position="15"/>
        <end position="175"/>
    </location>
</feature>
<dbReference type="InterPro" id="IPR001296">
    <property type="entry name" value="Glyco_trans_1"/>
</dbReference>
<dbReference type="EMBL" id="MGDT01000007">
    <property type="protein sequence ID" value="OGL66340.1"/>
    <property type="molecule type" value="Genomic_DNA"/>
</dbReference>
<dbReference type="GO" id="GO:0016757">
    <property type="term" value="F:glycosyltransferase activity"/>
    <property type="evidence" value="ECO:0007669"/>
    <property type="project" value="InterPro"/>
</dbReference>
<protein>
    <recommendedName>
        <fullName evidence="5">Glycosyltransferase subfamily 4-like N-terminal domain-containing protein</fullName>
    </recommendedName>
</protein>
<evidence type="ECO:0000313" key="4">
    <source>
        <dbReference type="Proteomes" id="UP000177885"/>
    </source>
</evidence>
<sequence length="374" mass="41305">MKIAQVVSTYPPYRGGMGRVAHEYVERLRARGEDVHVYAPRYSHVLADPDYVHRVPSPVHIGNAGVVPSLYHRLKGFDVVHLHYPFFGGAEPTIVRKAIKDDQKLVITYHMDAVAGGLRGAIFRAHRRLLFPWLMARADRILVSSKEYAQTSALAELPWALERVEVHPFGVDLERFHPGDEPELRERLGLVAGVPVILFVGGLDAAHHFKGLPVLLEALEKIAAIPWTCLVVGDGDLRASLQATVENGPLAGRVRFCGSVSDEDLPRYYRLASIHAFPSTERAEAFGLVALEASASGVPSVASDLPGVRTAVIDGETGLLVPPRDVEKHSDALKLLLERTDLRVRLGEAARKRAEAQFAWEPLITRLQETYRAL</sequence>
<feature type="domain" description="Glycosyl transferase family 1" evidence="1">
    <location>
        <begin position="181"/>
        <end position="353"/>
    </location>
</feature>
<dbReference type="PANTHER" id="PTHR45947">
    <property type="entry name" value="SULFOQUINOVOSYL TRANSFERASE SQD2"/>
    <property type="match status" value="1"/>
</dbReference>
<gene>
    <name evidence="3" type="ORF">A2856_01425</name>
</gene>
<evidence type="ECO:0000259" key="2">
    <source>
        <dbReference type="Pfam" id="PF13439"/>
    </source>
</evidence>
<dbReference type="Gene3D" id="3.40.50.2000">
    <property type="entry name" value="Glycogen Phosphorylase B"/>
    <property type="match status" value="2"/>
</dbReference>
<evidence type="ECO:0000313" key="3">
    <source>
        <dbReference type="EMBL" id="OGL66340.1"/>
    </source>
</evidence>
<organism evidence="3 4">
    <name type="scientific">Candidatus Uhrbacteria bacterium RIFCSPHIGHO2_01_FULL_63_20</name>
    <dbReference type="NCBI Taxonomy" id="1802385"/>
    <lineage>
        <taxon>Bacteria</taxon>
        <taxon>Candidatus Uhriibacteriota</taxon>
    </lineage>
</organism>
<dbReference type="Proteomes" id="UP000177885">
    <property type="component" value="Unassembled WGS sequence"/>
</dbReference>
<dbReference type="AlphaFoldDB" id="A0A1F7TK40"/>
<dbReference type="Pfam" id="PF00534">
    <property type="entry name" value="Glycos_transf_1"/>
    <property type="match status" value="1"/>
</dbReference>
<comment type="caution">
    <text evidence="3">The sequence shown here is derived from an EMBL/GenBank/DDBJ whole genome shotgun (WGS) entry which is preliminary data.</text>
</comment>
<dbReference type="InterPro" id="IPR050194">
    <property type="entry name" value="Glycosyltransferase_grp1"/>
</dbReference>
<accession>A0A1F7TK40</accession>
<reference evidence="3 4" key="1">
    <citation type="journal article" date="2016" name="Nat. Commun.">
        <title>Thousands of microbial genomes shed light on interconnected biogeochemical processes in an aquifer system.</title>
        <authorList>
            <person name="Anantharaman K."/>
            <person name="Brown C.T."/>
            <person name="Hug L.A."/>
            <person name="Sharon I."/>
            <person name="Castelle C.J."/>
            <person name="Probst A.J."/>
            <person name="Thomas B.C."/>
            <person name="Singh A."/>
            <person name="Wilkins M.J."/>
            <person name="Karaoz U."/>
            <person name="Brodie E.L."/>
            <person name="Williams K.H."/>
            <person name="Hubbard S.S."/>
            <person name="Banfield J.F."/>
        </authorList>
    </citation>
    <scope>NUCLEOTIDE SEQUENCE [LARGE SCALE GENOMIC DNA]</scope>
</reference>
<evidence type="ECO:0008006" key="5">
    <source>
        <dbReference type="Google" id="ProtNLM"/>
    </source>
</evidence>
<name>A0A1F7TK40_9BACT</name>
<dbReference type="STRING" id="1802385.A2856_01425"/>
<evidence type="ECO:0000259" key="1">
    <source>
        <dbReference type="Pfam" id="PF00534"/>
    </source>
</evidence>
<dbReference type="SUPFAM" id="SSF53756">
    <property type="entry name" value="UDP-Glycosyltransferase/glycogen phosphorylase"/>
    <property type="match status" value="1"/>
</dbReference>
<proteinExistence type="predicted"/>
<dbReference type="Pfam" id="PF13439">
    <property type="entry name" value="Glyco_transf_4"/>
    <property type="match status" value="1"/>
</dbReference>
<dbReference type="PANTHER" id="PTHR45947:SF3">
    <property type="entry name" value="SULFOQUINOVOSYL TRANSFERASE SQD2"/>
    <property type="match status" value="1"/>
</dbReference>
<dbReference type="InterPro" id="IPR028098">
    <property type="entry name" value="Glyco_trans_4-like_N"/>
</dbReference>